<dbReference type="EMBL" id="JBHSMI010000003">
    <property type="protein sequence ID" value="MFC5401464.1"/>
    <property type="molecule type" value="Genomic_DNA"/>
</dbReference>
<evidence type="ECO:0000313" key="1">
    <source>
        <dbReference type="EMBL" id="MFC5401464.1"/>
    </source>
</evidence>
<protein>
    <submittedName>
        <fullName evidence="1">Uncharacterized protein</fullName>
    </submittedName>
</protein>
<proteinExistence type="predicted"/>
<gene>
    <name evidence="1" type="ORF">ACFPOF_01855</name>
</gene>
<dbReference type="RefSeq" id="WP_378129053.1">
    <property type="nucleotide sequence ID" value="NZ_JBHSMI010000003.1"/>
</dbReference>
<evidence type="ECO:0000313" key="2">
    <source>
        <dbReference type="Proteomes" id="UP001596113"/>
    </source>
</evidence>
<name>A0ABW0HLP4_9BACL</name>
<sequence length="462" mass="53960">MEIPEEMYKDFLSILLQSNLHRKIELDLVYDVPQRETFYILKDYAIEEYFFEDSKYINLTLTLALSDNMIFTYPIPWISNVEYNPEGTIVQDKIKIWIIVTNIAKKRNLDIHTKHGITHLLKSEDQNIFNKTRLFIYPDFSDFASKVFTDDEGMKFCMAELVYVNPIFKGRSFKKMFNKVAVLIPFQKEFSEMYSNYLVPEINKYGFEVNKGDDFYDSNVIIEDIWRLINESNIVVADLTGKNPNVFYEVGIAHTLGKHVVLLSQNSEDIPFDLRHLRNITYSLSSVADIELFKKNIGRVFQEIEKKLNIPRDIQDAVISEKEIYRVASEMRSATTVYAFEETTKSMLLFVKIDDSNLITLIKNQRIIGFSSNYSNENNCLIIKVYGMEQYDYAPIIGFIPIDKRSYNELIQVAHGKAGLYFIAVNLEQRLYSVKPIYYDEFNRHTLLRLLEAIPKSRVGEG</sequence>
<dbReference type="Gene3D" id="3.40.50.450">
    <property type="match status" value="1"/>
</dbReference>
<keyword evidence="2" id="KW-1185">Reference proteome</keyword>
<reference evidence="2" key="1">
    <citation type="journal article" date="2019" name="Int. J. Syst. Evol. Microbiol.">
        <title>The Global Catalogue of Microorganisms (GCM) 10K type strain sequencing project: providing services to taxonomists for standard genome sequencing and annotation.</title>
        <authorList>
            <consortium name="The Broad Institute Genomics Platform"/>
            <consortium name="The Broad Institute Genome Sequencing Center for Infectious Disease"/>
            <person name="Wu L."/>
            <person name="Ma J."/>
        </authorList>
    </citation>
    <scope>NUCLEOTIDE SEQUENCE [LARGE SCALE GENOMIC DNA]</scope>
    <source>
        <strain evidence="2">CGMCC 1.18575</strain>
    </source>
</reference>
<comment type="caution">
    <text evidence="1">The sequence shown here is derived from an EMBL/GenBank/DDBJ whole genome shotgun (WGS) entry which is preliminary data.</text>
</comment>
<organism evidence="1 2">
    <name type="scientific">Cohnella soli</name>
    <dbReference type="NCBI Taxonomy" id="425005"/>
    <lineage>
        <taxon>Bacteria</taxon>
        <taxon>Bacillati</taxon>
        <taxon>Bacillota</taxon>
        <taxon>Bacilli</taxon>
        <taxon>Bacillales</taxon>
        <taxon>Paenibacillaceae</taxon>
        <taxon>Cohnella</taxon>
    </lineage>
</organism>
<accession>A0ABW0HLP4</accession>
<dbReference type="Proteomes" id="UP001596113">
    <property type="component" value="Unassembled WGS sequence"/>
</dbReference>
<dbReference type="SUPFAM" id="SSF52309">
    <property type="entry name" value="N-(deoxy)ribosyltransferase-like"/>
    <property type="match status" value="1"/>
</dbReference>